<comment type="caution">
    <text evidence="2">The sequence shown here is derived from an EMBL/GenBank/DDBJ whole genome shotgun (WGS) entry which is preliminary data.</text>
</comment>
<keyword evidence="1" id="KW-1133">Transmembrane helix</keyword>
<dbReference type="EMBL" id="JBIAZM010000008">
    <property type="protein sequence ID" value="MFF5202340.1"/>
    <property type="molecule type" value="Genomic_DNA"/>
</dbReference>
<keyword evidence="3" id="KW-1185">Reference proteome</keyword>
<proteinExistence type="predicted"/>
<feature type="transmembrane region" description="Helical" evidence="1">
    <location>
        <begin position="102"/>
        <end position="122"/>
    </location>
</feature>
<feature type="transmembrane region" description="Helical" evidence="1">
    <location>
        <begin position="77"/>
        <end position="96"/>
    </location>
</feature>
<dbReference type="GeneID" id="95367887"/>
<dbReference type="RefSeq" id="WP_210862237.1">
    <property type="nucleotide sequence ID" value="NZ_JBEXXF010000015.1"/>
</dbReference>
<evidence type="ECO:0000313" key="2">
    <source>
        <dbReference type="EMBL" id="MFF5202340.1"/>
    </source>
</evidence>
<organism evidence="2 3">
    <name type="scientific">Micromonospora parva</name>
    <dbReference type="NCBI Taxonomy" id="1464048"/>
    <lineage>
        <taxon>Bacteria</taxon>
        <taxon>Bacillati</taxon>
        <taxon>Actinomycetota</taxon>
        <taxon>Actinomycetes</taxon>
        <taxon>Micromonosporales</taxon>
        <taxon>Micromonosporaceae</taxon>
        <taxon>Micromonospora</taxon>
    </lineage>
</organism>
<dbReference type="Proteomes" id="UP001602287">
    <property type="component" value="Unassembled WGS sequence"/>
</dbReference>
<accession>A0ABW6VYB1</accession>
<keyword evidence="1" id="KW-0812">Transmembrane</keyword>
<keyword evidence="1" id="KW-0472">Membrane</keyword>
<name>A0ABW6VYB1_9ACTN</name>
<reference evidence="2 3" key="1">
    <citation type="submission" date="2024-10" db="EMBL/GenBank/DDBJ databases">
        <title>The Natural Products Discovery Center: Release of the First 8490 Sequenced Strains for Exploring Actinobacteria Biosynthetic Diversity.</title>
        <authorList>
            <person name="Kalkreuter E."/>
            <person name="Kautsar S.A."/>
            <person name="Yang D."/>
            <person name="Bader C.D."/>
            <person name="Teijaro C.N."/>
            <person name="Fluegel L."/>
            <person name="Davis C.M."/>
            <person name="Simpson J.R."/>
            <person name="Lauterbach L."/>
            <person name="Steele A.D."/>
            <person name="Gui C."/>
            <person name="Meng S."/>
            <person name="Li G."/>
            <person name="Viehrig K."/>
            <person name="Ye F."/>
            <person name="Su P."/>
            <person name="Kiefer A.F."/>
            <person name="Nichols A."/>
            <person name="Cepeda A.J."/>
            <person name="Yan W."/>
            <person name="Fan B."/>
            <person name="Jiang Y."/>
            <person name="Adhikari A."/>
            <person name="Zheng C.-J."/>
            <person name="Schuster L."/>
            <person name="Cowan T.M."/>
            <person name="Smanski M.J."/>
            <person name="Chevrette M.G."/>
            <person name="De Carvalho L.P.S."/>
            <person name="Shen B."/>
        </authorList>
    </citation>
    <scope>NUCLEOTIDE SEQUENCE [LARGE SCALE GENOMIC DNA]</scope>
    <source>
        <strain evidence="2 3">NPDC000140</strain>
    </source>
</reference>
<gene>
    <name evidence="2" type="ORF">ACFY3B_22325</name>
</gene>
<evidence type="ECO:0000256" key="1">
    <source>
        <dbReference type="SAM" id="Phobius"/>
    </source>
</evidence>
<feature type="transmembrane region" description="Helical" evidence="1">
    <location>
        <begin position="45"/>
        <end position="65"/>
    </location>
</feature>
<protein>
    <submittedName>
        <fullName evidence="2">Uncharacterized protein</fullName>
    </submittedName>
</protein>
<sequence>MATRTPEGVDAARARRRGGLLVVAFGLLAYAGTTAVDAPTRALGLSWSIIGAAGALGVLTIMVAARRRAVRLADAARLMMAVAALAALAVGVALAPRGAERGFVIAVTGVLAAALAASALLAGDLRPKGRGAA</sequence>
<evidence type="ECO:0000313" key="3">
    <source>
        <dbReference type="Proteomes" id="UP001602287"/>
    </source>
</evidence>